<gene>
    <name evidence="1" type="ORF">BDA96_04G385500</name>
</gene>
<evidence type="ECO:0000313" key="1">
    <source>
        <dbReference type="EMBL" id="KAG0535667.1"/>
    </source>
</evidence>
<sequence>MTPRPTFVVSTPPLSLSLSLSPLPPFAPPARPAEGGRIHGVVSCTPTMPSCSSPWYQKGTHRRHRH</sequence>
<protein>
    <submittedName>
        <fullName evidence="1">Uncharacterized protein</fullName>
    </submittedName>
</protein>
<comment type="caution">
    <text evidence="1">The sequence shown here is derived from an EMBL/GenBank/DDBJ whole genome shotgun (WGS) entry which is preliminary data.</text>
</comment>
<name>A0A921R9A5_SORBI</name>
<accession>A0A921R9A5</accession>
<dbReference type="Proteomes" id="UP000807115">
    <property type="component" value="Chromosome 4"/>
</dbReference>
<organism evidence="1 2">
    <name type="scientific">Sorghum bicolor</name>
    <name type="common">Sorghum</name>
    <name type="synonym">Sorghum vulgare</name>
    <dbReference type="NCBI Taxonomy" id="4558"/>
    <lineage>
        <taxon>Eukaryota</taxon>
        <taxon>Viridiplantae</taxon>
        <taxon>Streptophyta</taxon>
        <taxon>Embryophyta</taxon>
        <taxon>Tracheophyta</taxon>
        <taxon>Spermatophyta</taxon>
        <taxon>Magnoliopsida</taxon>
        <taxon>Liliopsida</taxon>
        <taxon>Poales</taxon>
        <taxon>Poaceae</taxon>
        <taxon>PACMAD clade</taxon>
        <taxon>Panicoideae</taxon>
        <taxon>Andropogonodae</taxon>
        <taxon>Andropogoneae</taxon>
        <taxon>Sorghinae</taxon>
        <taxon>Sorghum</taxon>
    </lineage>
</organism>
<dbReference type="EMBL" id="CM027683">
    <property type="protein sequence ID" value="KAG0535667.1"/>
    <property type="molecule type" value="Genomic_DNA"/>
</dbReference>
<dbReference type="AlphaFoldDB" id="A0A921R9A5"/>
<reference evidence="1" key="2">
    <citation type="submission" date="2020-10" db="EMBL/GenBank/DDBJ databases">
        <authorList>
            <person name="Cooper E.A."/>
            <person name="Brenton Z.W."/>
            <person name="Flinn B.S."/>
            <person name="Jenkins J."/>
            <person name="Shu S."/>
            <person name="Flowers D."/>
            <person name="Luo F."/>
            <person name="Wang Y."/>
            <person name="Xia P."/>
            <person name="Barry K."/>
            <person name="Daum C."/>
            <person name="Lipzen A."/>
            <person name="Yoshinaga Y."/>
            <person name="Schmutz J."/>
            <person name="Saski C."/>
            <person name="Vermerris W."/>
            <person name="Kresovich S."/>
        </authorList>
    </citation>
    <scope>NUCLEOTIDE SEQUENCE</scope>
</reference>
<proteinExistence type="predicted"/>
<reference evidence="1" key="1">
    <citation type="journal article" date="2019" name="BMC Genomics">
        <title>A new reference genome for Sorghum bicolor reveals high levels of sequence similarity between sweet and grain genotypes: implications for the genetics of sugar metabolism.</title>
        <authorList>
            <person name="Cooper E.A."/>
            <person name="Brenton Z.W."/>
            <person name="Flinn B.S."/>
            <person name="Jenkins J."/>
            <person name="Shu S."/>
            <person name="Flowers D."/>
            <person name="Luo F."/>
            <person name="Wang Y."/>
            <person name="Xia P."/>
            <person name="Barry K."/>
            <person name="Daum C."/>
            <person name="Lipzen A."/>
            <person name="Yoshinaga Y."/>
            <person name="Schmutz J."/>
            <person name="Saski C."/>
            <person name="Vermerris W."/>
            <person name="Kresovich S."/>
        </authorList>
    </citation>
    <scope>NUCLEOTIDE SEQUENCE</scope>
</reference>
<evidence type="ECO:0000313" key="2">
    <source>
        <dbReference type="Proteomes" id="UP000807115"/>
    </source>
</evidence>